<proteinExistence type="inferred from homology"/>
<keyword evidence="11" id="KW-0413">Isomerase</keyword>
<comment type="similarity">
    <text evidence="1">Belongs to the helicase family. UvrD subfamily.</text>
</comment>
<evidence type="ECO:0000256" key="15">
    <source>
        <dbReference type="PROSITE-ProRule" id="PRU00560"/>
    </source>
</evidence>
<evidence type="ECO:0000259" key="17">
    <source>
        <dbReference type="PROSITE" id="PS51198"/>
    </source>
</evidence>
<evidence type="ECO:0000256" key="16">
    <source>
        <dbReference type="SAM" id="MobiDB-lite"/>
    </source>
</evidence>
<dbReference type="SUPFAM" id="SSF52540">
    <property type="entry name" value="P-loop containing nucleoside triphosphate hydrolases"/>
    <property type="match status" value="1"/>
</dbReference>
<dbReference type="GO" id="GO:0003677">
    <property type="term" value="F:DNA binding"/>
    <property type="evidence" value="ECO:0007669"/>
    <property type="project" value="UniProtKB-KW"/>
</dbReference>
<dbReference type="GO" id="GO:0004527">
    <property type="term" value="F:exonuclease activity"/>
    <property type="evidence" value="ECO:0007669"/>
    <property type="project" value="UniProtKB-KW"/>
</dbReference>
<dbReference type="Gene3D" id="3.40.50.300">
    <property type="entry name" value="P-loop containing nucleotide triphosphate hydrolases"/>
    <property type="match status" value="2"/>
</dbReference>
<reference evidence="19 20" key="1">
    <citation type="submission" date="2018-03" db="EMBL/GenBank/DDBJ databases">
        <title>Aquarubrobacter algicola gen. nov., sp. nov., a novel actinobacterium isolated from shallow eutrophic lake during the end of cyanobacterial harmful algal blooms.</title>
        <authorList>
            <person name="Chun S.J."/>
        </authorList>
    </citation>
    <scope>NUCLEOTIDE SEQUENCE [LARGE SCALE GENOMIC DNA]</scope>
    <source>
        <strain evidence="19 20">Seoho-28</strain>
    </source>
</reference>
<evidence type="ECO:0000256" key="14">
    <source>
        <dbReference type="ARBA" id="ARBA00048988"/>
    </source>
</evidence>
<evidence type="ECO:0000256" key="2">
    <source>
        <dbReference type="ARBA" id="ARBA00022722"/>
    </source>
</evidence>
<dbReference type="InterPro" id="IPR014017">
    <property type="entry name" value="DNA_helicase_UvrD-like_C"/>
</dbReference>
<feature type="binding site" evidence="15">
    <location>
        <begin position="167"/>
        <end position="174"/>
    </location>
    <ligand>
        <name>ATP</name>
        <dbReference type="ChEBI" id="CHEBI:30616"/>
    </ligand>
</feature>
<keyword evidence="4" id="KW-0227">DNA damage</keyword>
<comment type="catalytic activity">
    <reaction evidence="12">
        <text>Couples ATP hydrolysis with the unwinding of duplex DNA by translocating in the 3'-5' direction.</text>
        <dbReference type="EC" id="5.6.2.4"/>
    </reaction>
</comment>
<dbReference type="InterPro" id="IPR011604">
    <property type="entry name" value="PDDEXK-like_dom_sf"/>
</dbReference>
<dbReference type="Pfam" id="PF00580">
    <property type="entry name" value="UvrD-helicase"/>
    <property type="match status" value="1"/>
</dbReference>
<dbReference type="GO" id="GO:0005524">
    <property type="term" value="F:ATP binding"/>
    <property type="evidence" value="ECO:0007669"/>
    <property type="project" value="UniProtKB-UniRule"/>
</dbReference>
<evidence type="ECO:0000313" key="20">
    <source>
        <dbReference type="Proteomes" id="UP000240739"/>
    </source>
</evidence>
<evidence type="ECO:0000256" key="4">
    <source>
        <dbReference type="ARBA" id="ARBA00022763"/>
    </source>
</evidence>
<keyword evidence="3 15" id="KW-0547">Nucleotide-binding</keyword>
<keyword evidence="10" id="KW-0234">DNA repair</keyword>
<comment type="catalytic activity">
    <reaction evidence="14">
        <text>ATP + H2O = ADP + phosphate + H(+)</text>
        <dbReference type="Rhea" id="RHEA:13065"/>
        <dbReference type="ChEBI" id="CHEBI:15377"/>
        <dbReference type="ChEBI" id="CHEBI:15378"/>
        <dbReference type="ChEBI" id="CHEBI:30616"/>
        <dbReference type="ChEBI" id="CHEBI:43474"/>
        <dbReference type="ChEBI" id="CHEBI:456216"/>
        <dbReference type="EC" id="5.6.2.4"/>
    </reaction>
</comment>
<evidence type="ECO:0000256" key="8">
    <source>
        <dbReference type="ARBA" id="ARBA00022840"/>
    </source>
</evidence>
<gene>
    <name evidence="19" type="ORF">C7Y72_06845</name>
</gene>
<keyword evidence="20" id="KW-1185">Reference proteome</keyword>
<evidence type="ECO:0000259" key="18">
    <source>
        <dbReference type="PROSITE" id="PS51217"/>
    </source>
</evidence>
<dbReference type="InterPro" id="IPR038726">
    <property type="entry name" value="PDDEXK_AddAB-type"/>
</dbReference>
<dbReference type="EMBL" id="PYYB01000001">
    <property type="protein sequence ID" value="PTL59388.1"/>
    <property type="molecule type" value="Genomic_DNA"/>
</dbReference>
<dbReference type="EC" id="5.6.2.4" evidence="13"/>
<dbReference type="InterPro" id="IPR000212">
    <property type="entry name" value="DNA_helicase_UvrD/REP"/>
</dbReference>
<comment type="caution">
    <text evidence="19">The sequence shown here is derived from an EMBL/GenBank/DDBJ whole genome shotgun (WGS) entry which is preliminary data.</text>
</comment>
<feature type="domain" description="UvrD-like helicase ATP-binding" evidence="17">
    <location>
        <begin position="146"/>
        <end position="441"/>
    </location>
</feature>
<dbReference type="PROSITE" id="PS51198">
    <property type="entry name" value="UVRD_HELICASE_ATP_BIND"/>
    <property type="match status" value="1"/>
</dbReference>
<dbReference type="Proteomes" id="UP000240739">
    <property type="component" value="Unassembled WGS sequence"/>
</dbReference>
<evidence type="ECO:0000256" key="7">
    <source>
        <dbReference type="ARBA" id="ARBA00022839"/>
    </source>
</evidence>
<dbReference type="PROSITE" id="PS51217">
    <property type="entry name" value="UVRD_HELICASE_CTER"/>
    <property type="match status" value="1"/>
</dbReference>
<dbReference type="AlphaFoldDB" id="A0A2T4UJI3"/>
<evidence type="ECO:0000256" key="11">
    <source>
        <dbReference type="ARBA" id="ARBA00023235"/>
    </source>
</evidence>
<dbReference type="InterPro" id="IPR027417">
    <property type="entry name" value="P-loop_NTPase"/>
</dbReference>
<keyword evidence="2" id="KW-0540">Nuclease</keyword>
<sequence>MGPSATAIEIEWWAMPRLAFIDPSIGSTTTNGGPPPAPKSTVPRSSLTAVKRAPASCRRSSSAKTQSSAAASMTSVRSPPSPRSPVSRTRSRLVGCSTRTACSPSRARRHAPSQSCSRTGEVGAGIRSYPSQVDLRSPSTVTGPDGLTPAQRRAVTFREPRPLRIVGGAGTGKTRTLVARFAALVAEGVAPEQILVLTLTPGGADELRLQIEHALGDRPFEELAVHTVPDLAARVLHEETLAAGVDPFALPATPSDRLAMLLERMDELPLRHHDLGGTPANVLARIVARIDACKDELRSADDVAAWAAALPDEDPHADREREFAALYRAHDRMLAESAAHPLDAGDLVLRAHALLAARPEVRERVAARRPHVLVDEFQDLPPAQVALVELLGAAPAALVVAGDDDQAVRLGASGAGRTLASLSPRHHDLETIVLDRVFRGRDRILRAAAAVVEPIPGRVSKPLVGAEGGSVRFWRCANERAQAQGVAAEVERLIRAGTPPERIAVIVRSVRREGQAVAVAMDERAVPYRLVGAAAFFQRAEVRDVLAWLRLLADPSDAGAVVRALARPPVELRAIDLARCVQIARRRKVDMVGALHAATESPQIPPEARDRIQGFLRLYRSASGAIDTSRPDLFVHRLIDHLGLRRQQLFAAQADVVERLVQLARLGEMAAAYTRRAPQASARDFARYLSAVADAGAPGLFDDEDRAAAAEHTAGGAGRAGVAVLAMHAAKGLEVDRVFVLGLQSSRMPGARRTVVDPPPGAPEAVDSPAEHAAAMRRLLHVAMTRAREGLVLAYAASSDRGARQPPSPFAEEARAALGTGWEDREEELFGPDEALHATFQQLRDELLAGVPKIGGMLGEMRLDTDLDVAHGAVRYLELVKLAALMDRPPGVSIADALPDVNARVLQAATAQQREVFLSSTLDDVIVGAEQDARARAAAVAAREEPSLAPFLPTRGEGLVLSASDIETYRSCPLKYKFARVFRIPQEPTMNQRFGILVHQALERFHQDEGPLAGTLDGLLDLFETGWRRGGFGDTDQERQLRAKAVDSLHRYVERFRAEATEPVWFERGFQFRMGPHVLRGRVDRVDRKPDGTHELIDYKTGRPRTLAQLREDVQLALYAVGAREAWELESSSQAYHYVLDDEKIEVPQEALDPDWIRQTVFEVADEILGQNFEPTPSYAACSMCDFRIACPAAER</sequence>
<evidence type="ECO:0000256" key="10">
    <source>
        <dbReference type="ARBA" id="ARBA00023204"/>
    </source>
</evidence>
<evidence type="ECO:0000313" key="19">
    <source>
        <dbReference type="EMBL" id="PTL59388.1"/>
    </source>
</evidence>
<evidence type="ECO:0000256" key="3">
    <source>
        <dbReference type="ARBA" id="ARBA00022741"/>
    </source>
</evidence>
<protein>
    <recommendedName>
        <fullName evidence="13">DNA 3'-5' helicase</fullName>
        <ecNumber evidence="13">5.6.2.4</ecNumber>
    </recommendedName>
</protein>
<feature type="region of interest" description="Disordered" evidence="16">
    <location>
        <begin position="24"/>
        <end position="124"/>
    </location>
</feature>
<evidence type="ECO:0000256" key="9">
    <source>
        <dbReference type="ARBA" id="ARBA00023125"/>
    </source>
</evidence>
<feature type="compositionally biased region" description="Low complexity" evidence="16">
    <location>
        <begin position="52"/>
        <end position="88"/>
    </location>
</feature>
<accession>A0A2T4UJI3</accession>
<dbReference type="Gene3D" id="1.10.10.160">
    <property type="match status" value="1"/>
</dbReference>
<keyword evidence="6 15" id="KW-0347">Helicase</keyword>
<dbReference type="GO" id="GO:0043138">
    <property type="term" value="F:3'-5' DNA helicase activity"/>
    <property type="evidence" value="ECO:0007669"/>
    <property type="project" value="UniProtKB-EC"/>
</dbReference>
<keyword evidence="7" id="KW-0269">Exonuclease</keyword>
<keyword evidence="8 15" id="KW-0067">ATP-binding</keyword>
<feature type="domain" description="UvrD-like helicase C-terminal" evidence="18">
    <location>
        <begin position="442"/>
        <end position="732"/>
    </location>
</feature>
<dbReference type="InterPro" id="IPR013986">
    <property type="entry name" value="DExx_box_DNA_helicase_dom_sf"/>
</dbReference>
<evidence type="ECO:0000256" key="12">
    <source>
        <dbReference type="ARBA" id="ARBA00034617"/>
    </source>
</evidence>
<name>A0A2T4UJI3_9ACTN</name>
<dbReference type="Gene3D" id="3.90.320.10">
    <property type="match status" value="1"/>
</dbReference>
<dbReference type="InterPro" id="IPR011335">
    <property type="entry name" value="Restrct_endonuc-II-like"/>
</dbReference>
<dbReference type="Pfam" id="PF13361">
    <property type="entry name" value="UvrD_C"/>
    <property type="match status" value="1"/>
</dbReference>
<evidence type="ECO:0000256" key="13">
    <source>
        <dbReference type="ARBA" id="ARBA00034808"/>
    </source>
</evidence>
<dbReference type="SUPFAM" id="SSF52980">
    <property type="entry name" value="Restriction endonuclease-like"/>
    <property type="match status" value="1"/>
</dbReference>
<dbReference type="PANTHER" id="PTHR11070">
    <property type="entry name" value="UVRD / RECB / PCRA DNA HELICASE FAMILY MEMBER"/>
    <property type="match status" value="1"/>
</dbReference>
<dbReference type="InterPro" id="IPR014016">
    <property type="entry name" value="UvrD-like_ATP-bd"/>
</dbReference>
<dbReference type="Gene3D" id="1.10.486.10">
    <property type="entry name" value="PCRA, domain 4"/>
    <property type="match status" value="1"/>
</dbReference>
<keyword evidence="9" id="KW-0238">DNA-binding</keyword>
<dbReference type="Pfam" id="PF12705">
    <property type="entry name" value="PDDEXK_1"/>
    <property type="match status" value="1"/>
</dbReference>
<evidence type="ECO:0000256" key="1">
    <source>
        <dbReference type="ARBA" id="ARBA00009922"/>
    </source>
</evidence>
<organism evidence="19 20">
    <name type="scientific">Paraconexibacter algicola</name>
    <dbReference type="NCBI Taxonomy" id="2133960"/>
    <lineage>
        <taxon>Bacteria</taxon>
        <taxon>Bacillati</taxon>
        <taxon>Actinomycetota</taxon>
        <taxon>Thermoleophilia</taxon>
        <taxon>Solirubrobacterales</taxon>
        <taxon>Paraconexibacteraceae</taxon>
        <taxon>Paraconexibacter</taxon>
    </lineage>
</organism>
<evidence type="ECO:0000256" key="6">
    <source>
        <dbReference type="ARBA" id="ARBA00022806"/>
    </source>
</evidence>
<dbReference type="PANTHER" id="PTHR11070:SF2">
    <property type="entry name" value="ATP-DEPENDENT DNA HELICASE SRS2"/>
    <property type="match status" value="1"/>
</dbReference>
<dbReference type="GO" id="GO:0000725">
    <property type="term" value="P:recombinational repair"/>
    <property type="evidence" value="ECO:0007669"/>
    <property type="project" value="TreeGrafter"/>
</dbReference>
<keyword evidence="5 15" id="KW-0378">Hydrolase</keyword>
<evidence type="ECO:0000256" key="5">
    <source>
        <dbReference type="ARBA" id="ARBA00022801"/>
    </source>
</evidence>